<accession>A0A654EUE2</accession>
<gene>
    <name evidence="1" type="ordered locus">At2g14460</name>
    <name evidence="2" type="ORF">AN1_LOCUS7832</name>
</gene>
<organism evidence="2 3">
    <name type="scientific">Arabidopsis thaliana</name>
    <name type="common">Mouse-ear cress</name>
    <dbReference type="NCBI Taxonomy" id="3702"/>
    <lineage>
        <taxon>Eukaryota</taxon>
        <taxon>Viridiplantae</taxon>
        <taxon>Streptophyta</taxon>
        <taxon>Embryophyta</taxon>
        <taxon>Tracheophyta</taxon>
        <taxon>Spermatophyta</taxon>
        <taxon>Magnoliopsida</taxon>
        <taxon>eudicotyledons</taxon>
        <taxon>Gunneridae</taxon>
        <taxon>Pentapetalae</taxon>
        <taxon>rosids</taxon>
        <taxon>malvids</taxon>
        <taxon>Brassicales</taxon>
        <taxon>Brassicaceae</taxon>
        <taxon>Camelineae</taxon>
        <taxon>Arabidopsis</taxon>
    </lineage>
</organism>
<dbReference type="GeneID" id="815934"/>
<dbReference type="ExpressionAtlas" id="A0A654EUE2">
    <property type="expression patterns" value="baseline and differential"/>
</dbReference>
<dbReference type="SMR" id="A0A654EUE2"/>
<dbReference type="EMBL" id="CACRSJ010000105">
    <property type="protein sequence ID" value="VYS52370.1"/>
    <property type="molecule type" value="Genomic_DNA"/>
</dbReference>
<evidence type="ECO:0000313" key="1">
    <source>
        <dbReference type="Araport" id="AT2G14460"/>
    </source>
</evidence>
<dbReference type="Araport" id="AT2G14460"/>
<sequence>MNSTANDDERMNRIIRDGRRRYVTWSRSRNPSAAHIFWSKP</sequence>
<protein>
    <submittedName>
        <fullName evidence="2">Uncharacterized protein</fullName>
    </submittedName>
</protein>
<dbReference type="Proteomes" id="UP000426265">
    <property type="component" value="Unassembled WGS sequence"/>
</dbReference>
<evidence type="ECO:0000313" key="2">
    <source>
        <dbReference type="EMBL" id="VYS52370.1"/>
    </source>
</evidence>
<name>A0A654EUE2_ARATH</name>
<dbReference type="KEGG" id="ath:AT2G14460"/>
<reference evidence="2 3" key="1">
    <citation type="submission" date="2019-11" db="EMBL/GenBank/DDBJ databases">
        <authorList>
            <person name="Jiao W.-B."/>
            <person name="Schneeberger K."/>
        </authorList>
    </citation>
    <scope>NUCLEOTIDE SEQUENCE [LARGE SCALE GENOMIC DNA]</scope>
    <source>
        <strain evidence="3">cv. An-1</strain>
    </source>
</reference>
<evidence type="ECO:0000313" key="3">
    <source>
        <dbReference type="Proteomes" id="UP000426265"/>
    </source>
</evidence>
<dbReference type="AlphaFoldDB" id="A0A654EUE2"/>
<proteinExistence type="predicted"/>